<dbReference type="PANTHER" id="PTHR31270">
    <property type="entry name" value="GLUTAMINYL-PEPTIDE CYCLOTRANSFERASE"/>
    <property type="match status" value="1"/>
</dbReference>
<dbReference type="Proteomes" id="UP000309788">
    <property type="component" value="Unassembled WGS sequence"/>
</dbReference>
<dbReference type="AlphaFoldDB" id="A0A5R9KIQ1"/>
<organism evidence="1 2">
    <name type="scientific">Dyadobacter sediminis</name>
    <dbReference type="NCBI Taxonomy" id="1493691"/>
    <lineage>
        <taxon>Bacteria</taxon>
        <taxon>Pseudomonadati</taxon>
        <taxon>Bacteroidota</taxon>
        <taxon>Cytophagia</taxon>
        <taxon>Cytophagales</taxon>
        <taxon>Spirosomataceae</taxon>
        <taxon>Dyadobacter</taxon>
    </lineage>
</organism>
<dbReference type="GO" id="GO:0016603">
    <property type="term" value="F:glutaminyl-peptide cyclotransferase activity"/>
    <property type="evidence" value="ECO:0007669"/>
    <property type="project" value="InterPro"/>
</dbReference>
<proteinExistence type="predicted"/>
<protein>
    <submittedName>
        <fullName evidence="1">Glutaminyl-peptide cyclotransferase</fullName>
    </submittedName>
</protein>
<reference evidence="1 2" key="1">
    <citation type="submission" date="2019-05" db="EMBL/GenBank/DDBJ databases">
        <authorList>
            <person name="Qu J.-H."/>
        </authorList>
    </citation>
    <scope>NUCLEOTIDE SEQUENCE [LARGE SCALE GENOMIC DNA]</scope>
    <source>
        <strain evidence="1 2">Z12</strain>
    </source>
</reference>
<gene>
    <name evidence="1" type="ORF">FEM55_02830</name>
</gene>
<evidence type="ECO:0000313" key="1">
    <source>
        <dbReference type="EMBL" id="TLU96100.1"/>
    </source>
</evidence>
<dbReference type="PROSITE" id="PS51257">
    <property type="entry name" value="PROKAR_LIPOPROTEIN"/>
    <property type="match status" value="1"/>
</dbReference>
<name>A0A5R9KIQ1_9BACT</name>
<evidence type="ECO:0000313" key="2">
    <source>
        <dbReference type="Proteomes" id="UP000309788"/>
    </source>
</evidence>
<dbReference type="Pfam" id="PF05096">
    <property type="entry name" value="Glu_cyclase_2"/>
    <property type="match status" value="1"/>
</dbReference>
<dbReference type="OrthoDB" id="9783700at2"/>
<dbReference type="RefSeq" id="WP_138279796.1">
    <property type="nucleotide sequence ID" value="NZ_BMGE01000001.1"/>
</dbReference>
<keyword evidence="1" id="KW-0808">Transferase</keyword>
<sequence>MYTRCIRFFLITGIMTFFSCNQERKSDSHTTDSGKNPVATLPKSSYATGDSITVAFTQPVRHFEILWNGLKISDYRISAEKVGFKAVSPTTGWKQLVVNGTTNANEPFADTLSVTLISDIVPTEISYTLLASYPHQKSSFTEGLEFHNHELYESTGENGKSQLLKVDLQTGAILKSVPIAEQYFGEGMTVFRNKIYQLTWQSGIGFRYHPDFTLDKTFSYYTQGWGMTHNDTCIIMGDGSNRLFFFDAEFEKTGEVEVYDNQGPVLKINELEYVDGYVYANIWETNQIVQIDLQTGKVTGKMDMKKIVPAEVDRPGSSVLNGIAYQPSENAFYITGKNWPSLFKIRIATPKNMSKKNVVRM</sequence>
<comment type="caution">
    <text evidence="1">The sequence shown here is derived from an EMBL/GenBank/DDBJ whole genome shotgun (WGS) entry which is preliminary data.</text>
</comment>
<dbReference type="SUPFAM" id="SSF50969">
    <property type="entry name" value="YVTN repeat-like/Quinoprotein amine dehydrogenase"/>
    <property type="match status" value="1"/>
</dbReference>
<dbReference type="InterPro" id="IPR007788">
    <property type="entry name" value="QCT"/>
</dbReference>
<accession>A0A5R9KIQ1</accession>
<dbReference type="PANTHER" id="PTHR31270:SF1">
    <property type="entry name" value="GLUTAMINYL-PEPTIDE CYCLOTRANSFERASE"/>
    <property type="match status" value="1"/>
</dbReference>
<keyword evidence="2" id="KW-1185">Reference proteome</keyword>
<dbReference type="EMBL" id="VCEI01000011">
    <property type="protein sequence ID" value="TLU96100.1"/>
    <property type="molecule type" value="Genomic_DNA"/>
</dbReference>
<dbReference type="InterPro" id="IPR011044">
    <property type="entry name" value="Quino_amine_DH_bsu"/>
</dbReference>